<dbReference type="FunFam" id="3.40.1160.10:FF:000046">
    <property type="entry name" value="N-acetylglutamate kinase / N-acetylglutamate synthase"/>
    <property type="match status" value="1"/>
</dbReference>
<keyword evidence="5" id="KW-0808">Transferase</keyword>
<dbReference type="AlphaFoldDB" id="A0AA39CMG6"/>
<dbReference type="EMBL" id="JAPDRN010000189">
    <property type="protein sequence ID" value="KAJ9614691.1"/>
    <property type="molecule type" value="Genomic_DNA"/>
</dbReference>
<keyword evidence="8" id="KW-0067">ATP-binding</keyword>
<keyword evidence="7" id="KW-0418">Kinase</keyword>
<dbReference type="GO" id="GO:0005524">
    <property type="term" value="F:ATP binding"/>
    <property type="evidence" value="ECO:0007669"/>
    <property type="project" value="UniProtKB-KW"/>
</dbReference>
<evidence type="ECO:0000256" key="9">
    <source>
        <dbReference type="ARBA" id="ARBA00048141"/>
    </source>
</evidence>
<evidence type="ECO:0000256" key="8">
    <source>
        <dbReference type="ARBA" id="ARBA00022840"/>
    </source>
</evidence>
<comment type="pathway">
    <text evidence="1">Amino-acid biosynthesis; L-arginine biosynthesis; N(2)-acetyl-L-ornithine from L-glutamate: step 2/4.</text>
</comment>
<proteinExistence type="predicted"/>
<dbReference type="CDD" id="cd04264">
    <property type="entry name" value="DUF619-NAGS"/>
    <property type="match status" value="1"/>
</dbReference>
<dbReference type="InterPro" id="IPR006855">
    <property type="entry name" value="Vertebrate-like_GNAT_dom"/>
</dbReference>
<dbReference type="CDD" id="cd04252">
    <property type="entry name" value="AAK_NAGK-fArgBP"/>
    <property type="match status" value="1"/>
</dbReference>
<sequence length="625" mass="69174">MSPALQPHRQTRQTIVRLLSSMASAKEISQYLKRFSQLDAKRFAVVKVGGAVLRDDLDALTSSLSFLQEVGLTPIVLHGAGPQLDAELSAAGIEKQTVNGLRVTSPEALAIVRRVFQQSNLRLVEALQQNGARATSITGGVFEAEYLGLDTYGLVGEVKKVNLAPIEASLRAGSIPVITSLGETAGGQILNVNADFAANELVQELQPYKIIFLTGTGGLLDEEGSVIDSINLSTEYDHLIAQPWIHGGMKVKIEQIKSLLDRLPLESSVSITRPADLAKELFTHKGSGTLVRKGEKVLRATAWSELDLPRLKGLIESSFGRTLVADYFEKTTLLRAYVSENYRTAVILTDEAEGVYLDKFAVLDDAQGEGLGRAVWNVMREETPQLFWRSRNGNPINHFYYAESDGCYKQGHWKVFWYGADGIDRIRTYVDHCAVPTLTGTHARLEPLQMSHIDGLRGALGDGALSRLWYTQVPDAKTMTGYVQAALQAQAEGKVLPFVVFDANEQIVGTTRYYDLQPDVPRLSIGYTWYGESVQRTGVNTETKLMLLSHAFERLECLSVVLETSWFNFTSRTAIARLGAKQDGVLRNHRRHPDGTPRDTVIFSIIDAEWQGVKRHLQHRLDSHA</sequence>
<dbReference type="Pfam" id="PF00696">
    <property type="entry name" value="AA_kinase"/>
    <property type="match status" value="1"/>
</dbReference>
<dbReference type="SUPFAM" id="SSF55729">
    <property type="entry name" value="Acyl-CoA N-acyltransferases (Nat)"/>
    <property type="match status" value="2"/>
</dbReference>
<keyword evidence="6" id="KW-0547">Nucleotide-binding</keyword>
<dbReference type="GO" id="GO:0003991">
    <property type="term" value="F:acetylglutamate kinase activity"/>
    <property type="evidence" value="ECO:0007669"/>
    <property type="project" value="UniProtKB-EC"/>
</dbReference>
<evidence type="ECO:0000256" key="7">
    <source>
        <dbReference type="ARBA" id="ARBA00022777"/>
    </source>
</evidence>
<dbReference type="Pfam" id="PF13302">
    <property type="entry name" value="Acetyltransf_3"/>
    <property type="match status" value="1"/>
</dbReference>
<dbReference type="Gene3D" id="3.40.1160.10">
    <property type="entry name" value="Acetylglutamate kinase-like"/>
    <property type="match status" value="1"/>
</dbReference>
<dbReference type="NCBIfam" id="NF003387">
    <property type="entry name" value="PRK04531.1-2"/>
    <property type="match status" value="1"/>
</dbReference>
<accession>A0AA39CMG6</accession>
<gene>
    <name evidence="11" type="ORF">H2204_014547</name>
</gene>
<dbReference type="NCBIfam" id="NF003386">
    <property type="entry name" value="PRK04531.1-1"/>
    <property type="match status" value="1"/>
</dbReference>
<dbReference type="GO" id="GO:0006526">
    <property type="term" value="P:L-arginine biosynthetic process"/>
    <property type="evidence" value="ECO:0007669"/>
    <property type="project" value="UniProtKB-KW"/>
</dbReference>
<feature type="domain" description="N-acetyltransferase" evidence="10">
    <location>
        <begin position="295"/>
        <end position="441"/>
    </location>
</feature>
<dbReference type="PANTHER" id="PTHR23342:SF0">
    <property type="entry name" value="N-ACETYLGLUTAMATE SYNTHASE, MITOCHONDRIAL"/>
    <property type="match status" value="1"/>
</dbReference>
<dbReference type="GO" id="GO:0005737">
    <property type="term" value="C:cytoplasm"/>
    <property type="evidence" value="ECO:0007669"/>
    <property type="project" value="InterPro"/>
</dbReference>
<dbReference type="InterPro" id="IPR036393">
    <property type="entry name" value="AceGlu_kinase-like_sf"/>
</dbReference>
<dbReference type="InterPro" id="IPR001048">
    <property type="entry name" value="Asp/Glu/Uridylate_kinase"/>
</dbReference>
<evidence type="ECO:0000256" key="2">
    <source>
        <dbReference type="ARBA" id="ARBA00013065"/>
    </source>
</evidence>
<evidence type="ECO:0000256" key="1">
    <source>
        <dbReference type="ARBA" id="ARBA00004828"/>
    </source>
</evidence>
<protein>
    <recommendedName>
        <fullName evidence="2">acetylglutamate kinase</fullName>
        <ecNumber evidence="2">2.7.2.8</ecNumber>
    </recommendedName>
</protein>
<dbReference type="EC" id="2.7.2.8" evidence="2"/>
<dbReference type="NCBIfam" id="TIGR00761">
    <property type="entry name" value="argB"/>
    <property type="match status" value="1"/>
</dbReference>
<dbReference type="InterPro" id="IPR004662">
    <property type="entry name" value="AcgluKinase_fam"/>
</dbReference>
<evidence type="ECO:0000256" key="6">
    <source>
        <dbReference type="ARBA" id="ARBA00022741"/>
    </source>
</evidence>
<dbReference type="PROSITE" id="PS51731">
    <property type="entry name" value="GNAT_NAGS"/>
    <property type="match status" value="1"/>
</dbReference>
<keyword evidence="4" id="KW-0028">Amino-acid biosynthesis</keyword>
<evidence type="ECO:0000259" key="10">
    <source>
        <dbReference type="PROSITE" id="PS51731"/>
    </source>
</evidence>
<dbReference type="Gene3D" id="3.40.630.30">
    <property type="match status" value="2"/>
</dbReference>
<dbReference type="SUPFAM" id="SSF53633">
    <property type="entry name" value="Carbamate kinase-like"/>
    <property type="match status" value="1"/>
</dbReference>
<reference evidence="11" key="1">
    <citation type="submission" date="2022-10" db="EMBL/GenBank/DDBJ databases">
        <title>Culturing micro-colonial fungi from biological soil crusts in the Mojave desert and describing Neophaeococcomyces mojavensis, and introducing the new genera and species Taxawa tesnikishii.</title>
        <authorList>
            <person name="Kurbessoian T."/>
            <person name="Stajich J.E."/>
        </authorList>
    </citation>
    <scope>NUCLEOTIDE SEQUENCE</scope>
    <source>
        <strain evidence="11">TK_35</strain>
    </source>
</reference>
<evidence type="ECO:0000313" key="11">
    <source>
        <dbReference type="EMBL" id="KAJ9614691.1"/>
    </source>
</evidence>
<comment type="caution">
    <text evidence="11">The sequence shown here is derived from an EMBL/GenBank/DDBJ whole genome shotgun (WGS) entry which is preliminary data.</text>
</comment>
<dbReference type="InterPro" id="IPR016181">
    <property type="entry name" value="Acyl_CoA_acyltransferase"/>
</dbReference>
<evidence type="ECO:0000256" key="5">
    <source>
        <dbReference type="ARBA" id="ARBA00022679"/>
    </source>
</evidence>
<dbReference type="PANTHER" id="PTHR23342">
    <property type="entry name" value="N-ACETYLGLUTAMATE SYNTHASE"/>
    <property type="match status" value="1"/>
</dbReference>
<evidence type="ECO:0000256" key="4">
    <source>
        <dbReference type="ARBA" id="ARBA00022605"/>
    </source>
</evidence>
<organism evidence="11">
    <name type="scientific">Knufia peltigerae</name>
    <dbReference type="NCBI Taxonomy" id="1002370"/>
    <lineage>
        <taxon>Eukaryota</taxon>
        <taxon>Fungi</taxon>
        <taxon>Dikarya</taxon>
        <taxon>Ascomycota</taxon>
        <taxon>Pezizomycotina</taxon>
        <taxon>Eurotiomycetes</taxon>
        <taxon>Chaetothyriomycetidae</taxon>
        <taxon>Chaetothyriales</taxon>
        <taxon>Trichomeriaceae</taxon>
        <taxon>Knufia</taxon>
    </lineage>
</organism>
<dbReference type="GO" id="GO:0004042">
    <property type="term" value="F:L-glutamate N-acetyltransferase activity"/>
    <property type="evidence" value="ECO:0007669"/>
    <property type="project" value="TreeGrafter"/>
</dbReference>
<name>A0AA39CMG6_9EURO</name>
<dbReference type="InterPro" id="IPR041734">
    <property type="entry name" value="NAGK-fArgBP"/>
</dbReference>
<dbReference type="InterPro" id="IPR000182">
    <property type="entry name" value="GNAT_dom"/>
</dbReference>
<comment type="catalytic activity">
    <reaction evidence="9">
        <text>N-acetyl-L-glutamate + ATP = N-acetyl-L-glutamyl 5-phosphate + ADP</text>
        <dbReference type="Rhea" id="RHEA:14629"/>
        <dbReference type="ChEBI" id="CHEBI:30616"/>
        <dbReference type="ChEBI" id="CHEBI:44337"/>
        <dbReference type="ChEBI" id="CHEBI:57936"/>
        <dbReference type="ChEBI" id="CHEBI:456216"/>
        <dbReference type="EC" id="2.7.2.8"/>
    </reaction>
</comment>
<evidence type="ECO:0000256" key="3">
    <source>
        <dbReference type="ARBA" id="ARBA00022571"/>
    </source>
</evidence>
<keyword evidence="3" id="KW-0055">Arginine biosynthesis</keyword>
<dbReference type="Pfam" id="PF04768">
    <property type="entry name" value="NAT"/>
    <property type="match status" value="1"/>
</dbReference>